<reference evidence="13 14" key="1">
    <citation type="submission" date="2019-06" db="EMBL/GenBank/DDBJ databases">
        <title>Sequencing the genomes of 1000 actinobacteria strains.</title>
        <authorList>
            <person name="Klenk H.-P."/>
        </authorList>
    </citation>
    <scope>NUCLEOTIDE SEQUENCE [LARGE SCALE GENOMIC DNA]</scope>
    <source>
        <strain evidence="13 14">DSM 41929</strain>
    </source>
</reference>
<keyword evidence="14" id="KW-1185">Reference proteome</keyword>
<evidence type="ECO:0000256" key="6">
    <source>
        <dbReference type="ARBA" id="ARBA00022840"/>
    </source>
</evidence>
<evidence type="ECO:0000313" key="14">
    <source>
        <dbReference type="Proteomes" id="UP000318103"/>
    </source>
</evidence>
<dbReference type="PANTHER" id="PTHR43394:SF1">
    <property type="entry name" value="ATP-BINDING CASSETTE SUB-FAMILY B MEMBER 10, MITOCHONDRIAL"/>
    <property type="match status" value="1"/>
</dbReference>
<dbReference type="FunFam" id="3.40.50.300:FF:000299">
    <property type="entry name" value="ABC transporter ATP-binding protein/permease"/>
    <property type="match status" value="1"/>
</dbReference>
<evidence type="ECO:0000256" key="7">
    <source>
        <dbReference type="ARBA" id="ARBA00022989"/>
    </source>
</evidence>
<dbReference type="GO" id="GO:0005886">
    <property type="term" value="C:plasma membrane"/>
    <property type="evidence" value="ECO:0007669"/>
    <property type="project" value="UniProtKB-SubCell"/>
</dbReference>
<dbReference type="InterPro" id="IPR017871">
    <property type="entry name" value="ABC_transporter-like_CS"/>
</dbReference>
<dbReference type="GO" id="GO:0005524">
    <property type="term" value="F:ATP binding"/>
    <property type="evidence" value="ECO:0007669"/>
    <property type="project" value="UniProtKB-KW"/>
</dbReference>
<keyword evidence="6" id="KW-0067">ATP-binding</keyword>
<evidence type="ECO:0000256" key="8">
    <source>
        <dbReference type="ARBA" id="ARBA00023136"/>
    </source>
</evidence>
<proteinExistence type="inferred from homology"/>
<dbReference type="Proteomes" id="UP000318103">
    <property type="component" value="Unassembled WGS sequence"/>
</dbReference>
<evidence type="ECO:0000259" key="12">
    <source>
        <dbReference type="PROSITE" id="PS50929"/>
    </source>
</evidence>
<name>A0A542UH91_9ACTN</name>
<dbReference type="Pfam" id="PF00664">
    <property type="entry name" value="ABC_membrane"/>
    <property type="match status" value="1"/>
</dbReference>
<dbReference type="InterPro" id="IPR039421">
    <property type="entry name" value="Type_1_exporter"/>
</dbReference>
<dbReference type="EMBL" id="VFNX01000001">
    <property type="protein sequence ID" value="TQK98421.1"/>
    <property type="molecule type" value="Genomic_DNA"/>
</dbReference>
<evidence type="ECO:0000256" key="5">
    <source>
        <dbReference type="ARBA" id="ARBA00022741"/>
    </source>
</evidence>
<comment type="similarity">
    <text evidence="9">Belongs to the ABC transporter superfamily. Lipid exporter (TC 3.A.1.106) family.</text>
</comment>
<dbReference type="InterPro" id="IPR036640">
    <property type="entry name" value="ABC1_TM_sf"/>
</dbReference>
<comment type="subcellular location">
    <subcellularLocation>
        <location evidence="1">Cell membrane</location>
        <topology evidence="1">Multi-pass membrane protein</topology>
    </subcellularLocation>
</comment>
<evidence type="ECO:0000256" key="10">
    <source>
        <dbReference type="SAM" id="Phobius"/>
    </source>
</evidence>
<sequence length="594" mass="63616">MSTTEAQRPQQLRVLRELTRGRATEVVLIGVLATVSTLATLALPMVVGQLIATIERGESLTWRVLAMVGAGFGSAAAGALASFLLSRMGQRLICRLRIRTMRHALALRLATAQQEGSGNLVARLTADAARVKNLIDIGPIQLPMAGITVLGTLVIMGTLDWVLLLVTVAAFLLAVGIIAMVVIGLRRTYLSVQKEVGSLAQQFVDTLEALTVVKAFRAERRVADQLAERAERVAALETRAARMESLMVPVINLGQQIALVSVVVGGGSRMLDGHLSLADFVAFLLYLLQLTAPLIMAASGVSGLQMGLMARRRFEDVFALPTEPTSAEPTQVEAQAGSARRTDDHAAPAVRFRQVEFGYGDQKILRGIDLSVPRTGLTAMVGLSGAGKSTVLALVERFLEPDAGRIELFGRDTAHWSLDEQRARIAYVDQAATLLPGSVRDNLLLGRTDAPDDEQLVAALERVGLAAEVGRLPQGLDTVLGGATNLSGGQRQRLALARALLTDASLVLLDEPSSQLDSLNELKLREVVDEIATDRAVLVVAHRMSTIQHADHVIVLESGQVVDQGTHSDLLERCKDYTDLVSGQVLSTLTYAPA</sequence>
<dbReference type="InterPro" id="IPR011527">
    <property type="entry name" value="ABC1_TM_dom"/>
</dbReference>
<dbReference type="PROSITE" id="PS00211">
    <property type="entry name" value="ABC_TRANSPORTER_1"/>
    <property type="match status" value="1"/>
</dbReference>
<evidence type="ECO:0000313" key="13">
    <source>
        <dbReference type="EMBL" id="TQK98421.1"/>
    </source>
</evidence>
<dbReference type="InterPro" id="IPR003593">
    <property type="entry name" value="AAA+_ATPase"/>
</dbReference>
<dbReference type="GO" id="GO:0015421">
    <property type="term" value="F:ABC-type oligopeptide transporter activity"/>
    <property type="evidence" value="ECO:0007669"/>
    <property type="project" value="TreeGrafter"/>
</dbReference>
<evidence type="ECO:0000256" key="2">
    <source>
        <dbReference type="ARBA" id="ARBA00022448"/>
    </source>
</evidence>
<evidence type="ECO:0000256" key="9">
    <source>
        <dbReference type="ARBA" id="ARBA00061644"/>
    </source>
</evidence>
<dbReference type="PROSITE" id="PS50893">
    <property type="entry name" value="ABC_TRANSPORTER_2"/>
    <property type="match status" value="1"/>
</dbReference>
<feature type="transmembrane region" description="Helical" evidence="10">
    <location>
        <begin position="280"/>
        <end position="304"/>
    </location>
</feature>
<feature type="transmembrane region" description="Helical" evidence="10">
    <location>
        <begin position="64"/>
        <end position="85"/>
    </location>
</feature>
<dbReference type="RefSeq" id="WP_055704496.1">
    <property type="nucleotide sequence ID" value="NZ_JBPJFI010000001.1"/>
</dbReference>
<dbReference type="InterPro" id="IPR003439">
    <property type="entry name" value="ABC_transporter-like_ATP-bd"/>
</dbReference>
<dbReference type="OrthoDB" id="9806127at2"/>
<evidence type="ECO:0000256" key="4">
    <source>
        <dbReference type="ARBA" id="ARBA00022692"/>
    </source>
</evidence>
<keyword evidence="3" id="KW-1003">Cell membrane</keyword>
<feature type="transmembrane region" description="Helical" evidence="10">
    <location>
        <begin position="161"/>
        <end position="185"/>
    </location>
</feature>
<keyword evidence="2" id="KW-0813">Transport</keyword>
<dbReference type="Gene3D" id="1.20.1560.10">
    <property type="entry name" value="ABC transporter type 1, transmembrane domain"/>
    <property type="match status" value="1"/>
</dbReference>
<protein>
    <submittedName>
        <fullName evidence="13">ABC-type multidrug transport system fused ATPase/permease subunit</fullName>
    </submittedName>
</protein>
<feature type="transmembrane region" description="Helical" evidence="10">
    <location>
        <begin position="246"/>
        <end position="268"/>
    </location>
</feature>
<feature type="domain" description="ABC transmembrane type-1" evidence="12">
    <location>
        <begin position="27"/>
        <end position="306"/>
    </location>
</feature>
<dbReference type="SMART" id="SM00382">
    <property type="entry name" value="AAA"/>
    <property type="match status" value="1"/>
</dbReference>
<keyword evidence="7 10" id="KW-1133">Transmembrane helix</keyword>
<gene>
    <name evidence="13" type="ORF">FB563_3447</name>
</gene>
<dbReference type="Gene3D" id="3.40.50.300">
    <property type="entry name" value="P-loop containing nucleotide triphosphate hydrolases"/>
    <property type="match status" value="1"/>
</dbReference>
<dbReference type="Pfam" id="PF00005">
    <property type="entry name" value="ABC_tran"/>
    <property type="match status" value="1"/>
</dbReference>
<feature type="transmembrane region" description="Helical" evidence="10">
    <location>
        <begin position="133"/>
        <end position="155"/>
    </location>
</feature>
<comment type="caution">
    <text evidence="13">The sequence shown here is derived from an EMBL/GenBank/DDBJ whole genome shotgun (WGS) entry which is preliminary data.</text>
</comment>
<evidence type="ECO:0000256" key="1">
    <source>
        <dbReference type="ARBA" id="ARBA00004651"/>
    </source>
</evidence>
<feature type="transmembrane region" description="Helical" evidence="10">
    <location>
        <begin position="26"/>
        <end position="52"/>
    </location>
</feature>
<dbReference type="PROSITE" id="PS50929">
    <property type="entry name" value="ABC_TM1F"/>
    <property type="match status" value="1"/>
</dbReference>
<feature type="domain" description="ABC transporter" evidence="11">
    <location>
        <begin position="350"/>
        <end position="583"/>
    </location>
</feature>
<dbReference type="SUPFAM" id="SSF52540">
    <property type="entry name" value="P-loop containing nucleoside triphosphate hydrolases"/>
    <property type="match status" value="1"/>
</dbReference>
<dbReference type="InterPro" id="IPR027417">
    <property type="entry name" value="P-loop_NTPase"/>
</dbReference>
<keyword evidence="5" id="KW-0547">Nucleotide-binding</keyword>
<evidence type="ECO:0000259" key="11">
    <source>
        <dbReference type="PROSITE" id="PS50893"/>
    </source>
</evidence>
<dbReference type="GO" id="GO:0016887">
    <property type="term" value="F:ATP hydrolysis activity"/>
    <property type="evidence" value="ECO:0007669"/>
    <property type="project" value="InterPro"/>
</dbReference>
<organism evidence="13 14">
    <name type="scientific">Streptomyces puniciscabiei</name>
    <dbReference type="NCBI Taxonomy" id="164348"/>
    <lineage>
        <taxon>Bacteria</taxon>
        <taxon>Bacillati</taxon>
        <taxon>Actinomycetota</taxon>
        <taxon>Actinomycetes</taxon>
        <taxon>Kitasatosporales</taxon>
        <taxon>Streptomycetaceae</taxon>
        <taxon>Streptomyces</taxon>
    </lineage>
</organism>
<keyword evidence="8 10" id="KW-0472">Membrane</keyword>
<dbReference type="CDD" id="cd18551">
    <property type="entry name" value="ABC_6TM_LmrA_like"/>
    <property type="match status" value="1"/>
</dbReference>
<dbReference type="AlphaFoldDB" id="A0A542UH91"/>
<dbReference type="SUPFAM" id="SSF90123">
    <property type="entry name" value="ABC transporter transmembrane region"/>
    <property type="match status" value="1"/>
</dbReference>
<dbReference type="PANTHER" id="PTHR43394">
    <property type="entry name" value="ATP-DEPENDENT PERMEASE MDL1, MITOCHONDRIAL"/>
    <property type="match status" value="1"/>
</dbReference>
<evidence type="ECO:0000256" key="3">
    <source>
        <dbReference type="ARBA" id="ARBA00022475"/>
    </source>
</evidence>
<keyword evidence="4 10" id="KW-0812">Transmembrane</keyword>
<accession>A0A542UH91</accession>